<dbReference type="Proteomes" id="UP001162162">
    <property type="component" value="Unassembled WGS sequence"/>
</dbReference>
<feature type="compositionally biased region" description="Polar residues" evidence="1">
    <location>
        <begin position="66"/>
        <end position="81"/>
    </location>
</feature>
<sequence length="136" mass="15967">MDGLEINKGRWPRSSLEESKPKAENVYYGLDTQINRPKSRILSHDLYESDNDTEKSYRQDKYHSFSRYTTPKSKDNWSYASTAGEGAHRNSLPSDSKPKPLQYENEKYYDHVFPKRDGRISTDIFYQPNNLEHAEL</sequence>
<reference evidence="2" key="1">
    <citation type="journal article" date="2023" name="Insect Mol. Biol.">
        <title>Genome sequencing provides insights into the evolution of gene families encoding plant cell wall-degrading enzymes in longhorned beetles.</title>
        <authorList>
            <person name="Shin N.R."/>
            <person name="Okamura Y."/>
            <person name="Kirsch R."/>
            <person name="Pauchet Y."/>
        </authorList>
    </citation>
    <scope>NUCLEOTIDE SEQUENCE</scope>
    <source>
        <strain evidence="2">AMC_N1</strain>
    </source>
</reference>
<accession>A0AAV8Y7Q0</accession>
<comment type="caution">
    <text evidence="2">The sequence shown here is derived from an EMBL/GenBank/DDBJ whole genome shotgun (WGS) entry which is preliminary data.</text>
</comment>
<evidence type="ECO:0000313" key="2">
    <source>
        <dbReference type="EMBL" id="KAJ8946967.1"/>
    </source>
</evidence>
<name>A0AAV8Y7Q0_9CUCU</name>
<evidence type="ECO:0000313" key="3">
    <source>
        <dbReference type="Proteomes" id="UP001162162"/>
    </source>
</evidence>
<feature type="compositionally biased region" description="Basic and acidic residues" evidence="1">
    <location>
        <begin position="42"/>
        <end position="63"/>
    </location>
</feature>
<organism evidence="2 3">
    <name type="scientific">Aromia moschata</name>
    <dbReference type="NCBI Taxonomy" id="1265417"/>
    <lineage>
        <taxon>Eukaryota</taxon>
        <taxon>Metazoa</taxon>
        <taxon>Ecdysozoa</taxon>
        <taxon>Arthropoda</taxon>
        <taxon>Hexapoda</taxon>
        <taxon>Insecta</taxon>
        <taxon>Pterygota</taxon>
        <taxon>Neoptera</taxon>
        <taxon>Endopterygota</taxon>
        <taxon>Coleoptera</taxon>
        <taxon>Polyphaga</taxon>
        <taxon>Cucujiformia</taxon>
        <taxon>Chrysomeloidea</taxon>
        <taxon>Cerambycidae</taxon>
        <taxon>Cerambycinae</taxon>
        <taxon>Callichromatini</taxon>
        <taxon>Aromia</taxon>
    </lineage>
</organism>
<proteinExistence type="predicted"/>
<dbReference type="AlphaFoldDB" id="A0AAV8Y7Q0"/>
<evidence type="ECO:0000256" key="1">
    <source>
        <dbReference type="SAM" id="MobiDB-lite"/>
    </source>
</evidence>
<dbReference type="EMBL" id="JAPWTK010000172">
    <property type="protein sequence ID" value="KAJ8946967.1"/>
    <property type="molecule type" value="Genomic_DNA"/>
</dbReference>
<feature type="region of interest" description="Disordered" evidence="1">
    <location>
        <begin position="40"/>
        <end position="103"/>
    </location>
</feature>
<protein>
    <submittedName>
        <fullName evidence="2">Uncharacterized protein</fullName>
    </submittedName>
</protein>
<keyword evidence="3" id="KW-1185">Reference proteome</keyword>
<gene>
    <name evidence="2" type="ORF">NQ318_015905</name>
</gene>
<feature type="region of interest" description="Disordered" evidence="1">
    <location>
        <begin position="1"/>
        <end position="22"/>
    </location>
</feature>